<dbReference type="GO" id="GO:0008360">
    <property type="term" value="P:regulation of cell shape"/>
    <property type="evidence" value="ECO:0007669"/>
    <property type="project" value="UniProtKB-UniRule"/>
</dbReference>
<dbReference type="AlphaFoldDB" id="M0G0L2"/>
<name>M0G0L2_HALPT</name>
<dbReference type="EMBL" id="AOLG01000054">
    <property type="protein sequence ID" value="ELZ65088.1"/>
    <property type="molecule type" value="Genomic_DNA"/>
</dbReference>
<feature type="domain" description="Tubulin/FtsZ GTPase" evidence="8">
    <location>
        <begin position="9"/>
        <end position="212"/>
    </location>
</feature>
<dbReference type="GO" id="GO:0003924">
    <property type="term" value="F:GTPase activity"/>
    <property type="evidence" value="ECO:0007669"/>
    <property type="project" value="InterPro"/>
</dbReference>
<dbReference type="GO" id="GO:0051301">
    <property type="term" value="P:cell division"/>
    <property type="evidence" value="ECO:0007669"/>
    <property type="project" value="UniProtKB-KW"/>
</dbReference>
<dbReference type="InterPro" id="IPR037103">
    <property type="entry name" value="Tubulin/FtsZ-like_C"/>
</dbReference>
<feature type="compositionally biased region" description="Basic and acidic residues" evidence="7">
    <location>
        <begin position="369"/>
        <end position="380"/>
    </location>
</feature>
<feature type="binding site" evidence="6">
    <location>
        <position position="194"/>
    </location>
    <ligand>
        <name>GTP</name>
        <dbReference type="ChEBI" id="CHEBI:37565"/>
    </ligand>
</feature>
<evidence type="ECO:0000256" key="4">
    <source>
        <dbReference type="ARBA" id="ARBA00022960"/>
    </source>
</evidence>
<reference evidence="9 10" key="1">
    <citation type="journal article" date="2014" name="PLoS Genet.">
        <title>Phylogenetically driven sequencing of extremely halophilic archaea reveals strategies for static and dynamic osmo-response.</title>
        <authorList>
            <person name="Becker E.A."/>
            <person name="Seitzer P.M."/>
            <person name="Tritt A."/>
            <person name="Larsen D."/>
            <person name="Krusor M."/>
            <person name="Yao A.I."/>
            <person name="Wu D."/>
            <person name="Madern D."/>
            <person name="Eisen J.A."/>
            <person name="Darling A.E."/>
            <person name="Facciotti M.T."/>
        </authorList>
    </citation>
    <scope>NUCLEOTIDE SEQUENCE [LARGE SCALE GENOMIC DNA]</scope>
    <source>
        <strain evidence="10">DSM 18310 / JCM 13924 / TL6</strain>
    </source>
</reference>
<evidence type="ECO:0000256" key="3">
    <source>
        <dbReference type="ARBA" id="ARBA00022741"/>
    </source>
</evidence>
<keyword evidence="2 6" id="KW-0963">Cytoplasm</keyword>
<dbReference type="InterPro" id="IPR036525">
    <property type="entry name" value="Tubulin/FtsZ_GTPase_sf"/>
</dbReference>
<feature type="binding site" evidence="6">
    <location>
        <position position="176"/>
    </location>
    <ligand>
        <name>GTP</name>
        <dbReference type="ChEBI" id="CHEBI:37565"/>
    </ligand>
</feature>
<dbReference type="InterPro" id="IPR045061">
    <property type="entry name" value="FtsZ/CetZ"/>
</dbReference>
<feature type="binding site" evidence="6">
    <location>
        <position position="149"/>
    </location>
    <ligand>
        <name>GTP</name>
        <dbReference type="ChEBI" id="CHEBI:37565"/>
    </ligand>
</feature>
<dbReference type="Gene3D" id="3.30.1330.20">
    <property type="entry name" value="Tubulin/FtsZ, C-terminal domain"/>
    <property type="match status" value="1"/>
</dbReference>
<sequence>MACHKETMKVLCFGVGQAGGNVLDALLRYEQRTNADYVVDAVAYNTASADLRGLDLVPEENRILFGADEVSGHGVGADNELAAELAERDSRQLLRGTDGAPTSTADAFLIFAGLGGGTGSGAAPVLAKHLQRIYEQPIYGVGILPAADEGALYSRNAARSLKTFVDVTDHVFAFDNGAWANAGEDVSAAHDSMNEELVRRLGILFASGEVSESGTVGESVVDSSEVINTLRGGGISTIGYAASELPESDDGGGFSIKGLLGGGSSSVDELDSINRITTQTRKAVLGRLTLPCDVDSASRGLVVVSGPPEWLNRKAIERSRTWVEEQTGSMEVRGGDYPLPESNHVGVLVLLGDVSRSDRVAEVRSTAVEAERDRRDREADETSADAGGDAEGVVDERLDTLF</sequence>
<feature type="region of interest" description="Disordered" evidence="7">
    <location>
        <begin position="364"/>
        <end position="402"/>
    </location>
</feature>
<keyword evidence="4 6" id="KW-0133">Cell shape</keyword>
<dbReference type="GO" id="GO:0007017">
    <property type="term" value="P:microtubule-based process"/>
    <property type="evidence" value="ECO:0007669"/>
    <property type="project" value="InterPro"/>
</dbReference>
<dbReference type="PANTHER" id="PTHR30314">
    <property type="entry name" value="CELL DIVISION PROTEIN FTSZ-RELATED"/>
    <property type="match status" value="1"/>
</dbReference>
<feature type="binding site" evidence="6">
    <location>
        <begin position="17"/>
        <end position="21"/>
    </location>
    <ligand>
        <name>GTP</name>
        <dbReference type="ChEBI" id="CHEBI:37565"/>
    </ligand>
</feature>
<keyword evidence="10" id="KW-1185">Reference proteome</keyword>
<dbReference type="Pfam" id="PF00091">
    <property type="entry name" value="Tubulin"/>
    <property type="match status" value="1"/>
</dbReference>
<evidence type="ECO:0000256" key="1">
    <source>
        <dbReference type="ARBA" id="ARBA00006877"/>
    </source>
</evidence>
<keyword evidence="9" id="KW-0131">Cell cycle</keyword>
<dbReference type="Proteomes" id="UP000011559">
    <property type="component" value="Unassembled WGS sequence"/>
</dbReference>
<evidence type="ECO:0000313" key="10">
    <source>
        <dbReference type="Proteomes" id="UP000011559"/>
    </source>
</evidence>
<organism evidence="9 10">
    <name type="scientific">Haloferax prahovense (strain DSM 18310 / JCM 13924 / TL6)</name>
    <dbReference type="NCBI Taxonomy" id="1227461"/>
    <lineage>
        <taxon>Archaea</taxon>
        <taxon>Methanobacteriati</taxon>
        <taxon>Methanobacteriota</taxon>
        <taxon>Stenosarchaea group</taxon>
        <taxon>Halobacteria</taxon>
        <taxon>Halobacteriales</taxon>
        <taxon>Haloferacaceae</taxon>
        <taxon>Haloferax</taxon>
    </lineage>
</organism>
<dbReference type="CDD" id="cd02202">
    <property type="entry name" value="CetZ_tubulin-like"/>
    <property type="match status" value="1"/>
</dbReference>
<dbReference type="HAMAP" id="MF_01946">
    <property type="entry name" value="CetZ"/>
    <property type="match status" value="1"/>
</dbReference>
<dbReference type="InterPro" id="IPR032907">
    <property type="entry name" value="CetZ"/>
</dbReference>
<comment type="caution">
    <text evidence="9">The sequence shown here is derived from an EMBL/GenBank/DDBJ whole genome shotgun (WGS) entry which is preliminary data.</text>
</comment>
<dbReference type="InterPro" id="IPR048737">
    <property type="entry name" value="CetZ_C"/>
</dbReference>
<evidence type="ECO:0000256" key="6">
    <source>
        <dbReference type="HAMAP-Rule" id="MF_01946"/>
    </source>
</evidence>
<evidence type="ECO:0000313" key="9">
    <source>
        <dbReference type="EMBL" id="ELZ65088.1"/>
    </source>
</evidence>
<dbReference type="PROSITE" id="PS00227">
    <property type="entry name" value="TUBULIN"/>
    <property type="match status" value="1"/>
</dbReference>
<dbReference type="GO" id="GO:0005737">
    <property type="term" value="C:cytoplasm"/>
    <property type="evidence" value="ECO:0007669"/>
    <property type="project" value="UniProtKB-SubCell"/>
</dbReference>
<dbReference type="InterPro" id="IPR003008">
    <property type="entry name" value="Tubulin_FtsZ_GTPase"/>
</dbReference>
<dbReference type="Gene3D" id="3.40.50.1440">
    <property type="entry name" value="Tubulin/FtsZ, GTPase domain"/>
    <property type="match status" value="1"/>
</dbReference>
<gene>
    <name evidence="6" type="primary">cetZ</name>
    <name evidence="9" type="ORF">C457_16342</name>
</gene>
<dbReference type="GO" id="GO:0032153">
    <property type="term" value="C:cell division site"/>
    <property type="evidence" value="ECO:0007669"/>
    <property type="project" value="TreeGrafter"/>
</dbReference>
<dbReference type="SMART" id="SM00864">
    <property type="entry name" value="Tubulin"/>
    <property type="match status" value="1"/>
</dbReference>
<accession>M0G0L2</accession>
<dbReference type="PANTHER" id="PTHR30314:SF10">
    <property type="entry name" value="TUBULIN-LIKE PROTEIN CETZ"/>
    <property type="match status" value="1"/>
</dbReference>
<keyword evidence="5 6" id="KW-0342">GTP-binding</keyword>
<keyword evidence="3 6" id="KW-0547">Nucleotide-binding</keyword>
<feature type="binding site" evidence="6">
    <location>
        <begin position="117"/>
        <end position="119"/>
    </location>
    <ligand>
        <name>GTP</name>
        <dbReference type="ChEBI" id="CHEBI:37565"/>
    </ligand>
</feature>
<proteinExistence type="inferred from homology"/>
<dbReference type="GO" id="GO:0005874">
    <property type="term" value="C:microtubule"/>
    <property type="evidence" value="ECO:0007669"/>
    <property type="project" value="InterPro"/>
</dbReference>
<dbReference type="GO" id="GO:0005525">
    <property type="term" value="F:GTP binding"/>
    <property type="evidence" value="ECO:0007669"/>
    <property type="project" value="UniProtKB-UniRule"/>
</dbReference>
<evidence type="ECO:0000256" key="2">
    <source>
        <dbReference type="ARBA" id="ARBA00022490"/>
    </source>
</evidence>
<keyword evidence="9" id="KW-0132">Cell division</keyword>
<comment type="function">
    <text evidence="6">Involved in cell shape control.</text>
</comment>
<evidence type="ECO:0000256" key="5">
    <source>
        <dbReference type="ARBA" id="ARBA00023134"/>
    </source>
</evidence>
<dbReference type="PATRIC" id="fig|1227461.3.peg.3196"/>
<dbReference type="InterPro" id="IPR017975">
    <property type="entry name" value="Tubulin_CS"/>
</dbReference>
<protein>
    <recommendedName>
        <fullName evidence="6">Tubulin-like protein CetZ</fullName>
    </recommendedName>
</protein>
<dbReference type="SUPFAM" id="SSF52490">
    <property type="entry name" value="Tubulin nucleotide-binding domain-like"/>
    <property type="match status" value="1"/>
</dbReference>
<evidence type="ECO:0000259" key="8">
    <source>
        <dbReference type="SMART" id="SM00864"/>
    </source>
</evidence>
<comment type="similarity">
    <text evidence="1 6">Belongs to the CetZ family.</text>
</comment>
<dbReference type="Pfam" id="PF21011">
    <property type="entry name" value="CetZ_C"/>
    <property type="match status" value="1"/>
</dbReference>
<evidence type="ECO:0000256" key="7">
    <source>
        <dbReference type="SAM" id="MobiDB-lite"/>
    </source>
</evidence>
<comment type="subcellular location">
    <subcellularLocation>
        <location evidence="6">Cytoplasm</location>
    </subcellularLocation>
</comment>